<evidence type="ECO:0000256" key="1">
    <source>
        <dbReference type="SAM" id="MobiDB-lite"/>
    </source>
</evidence>
<protein>
    <submittedName>
        <fullName evidence="2">Uncharacterized protein</fullName>
    </submittedName>
</protein>
<sequence length="290" mass="32701">SKLHRSGELNLHNLGEIQNRLHGYYSRKLDQKNPNKSTTKAPAKSNTGSLDKKKGFTAPVLCQIAAASAIVYIFYRLRQWTPTSLPSKFGHFADGHKGVQYNKGSQVVIIALPAYSLLNELLCYIKSSSTVSSPVDSNVSSLKVWSLRRYIRYMMATKAFRYAFVNPLIDMSNREFKGQLFETKRKVTSPSRKRSNKGPMIDLKPLDVLESLSNTLDAHFVECMQHGDYGNERYYILKEAKYNKGSQVVIIALPAYSLLNELLRYIKSSSPVCCSVPCNMVTRTVSLEIL</sequence>
<gene>
    <name evidence="2" type="ORF">HID58_068785</name>
</gene>
<comment type="caution">
    <text evidence="2">The sequence shown here is derived from an EMBL/GenBank/DDBJ whole genome shotgun (WGS) entry which is preliminary data.</text>
</comment>
<organism evidence="2 3">
    <name type="scientific">Brassica napus</name>
    <name type="common">Rape</name>
    <dbReference type="NCBI Taxonomy" id="3708"/>
    <lineage>
        <taxon>Eukaryota</taxon>
        <taxon>Viridiplantae</taxon>
        <taxon>Streptophyta</taxon>
        <taxon>Embryophyta</taxon>
        <taxon>Tracheophyta</taxon>
        <taxon>Spermatophyta</taxon>
        <taxon>Magnoliopsida</taxon>
        <taxon>eudicotyledons</taxon>
        <taxon>Gunneridae</taxon>
        <taxon>Pentapetalae</taxon>
        <taxon>rosids</taxon>
        <taxon>malvids</taxon>
        <taxon>Brassicales</taxon>
        <taxon>Brassicaceae</taxon>
        <taxon>Brassiceae</taxon>
        <taxon>Brassica</taxon>
    </lineage>
</organism>
<keyword evidence="3" id="KW-1185">Reference proteome</keyword>
<feature type="region of interest" description="Disordered" evidence="1">
    <location>
        <begin position="28"/>
        <end position="49"/>
    </location>
</feature>
<name>A0ABQ7ZMZ8_BRANA</name>
<dbReference type="Proteomes" id="UP000824890">
    <property type="component" value="Unassembled WGS sequence"/>
</dbReference>
<feature type="compositionally biased region" description="Polar residues" evidence="1">
    <location>
        <begin position="34"/>
        <end position="49"/>
    </location>
</feature>
<evidence type="ECO:0000313" key="3">
    <source>
        <dbReference type="Proteomes" id="UP000824890"/>
    </source>
</evidence>
<evidence type="ECO:0000313" key="2">
    <source>
        <dbReference type="EMBL" id="KAH0881391.1"/>
    </source>
</evidence>
<proteinExistence type="predicted"/>
<feature type="non-terminal residue" evidence="2">
    <location>
        <position position="1"/>
    </location>
</feature>
<accession>A0ABQ7ZMZ8</accession>
<reference evidence="2 3" key="1">
    <citation type="submission" date="2021-05" db="EMBL/GenBank/DDBJ databases">
        <title>Genome Assembly of Synthetic Allotetraploid Brassica napus Reveals Homoeologous Exchanges between Subgenomes.</title>
        <authorList>
            <person name="Davis J.T."/>
        </authorList>
    </citation>
    <scope>NUCLEOTIDE SEQUENCE [LARGE SCALE GENOMIC DNA]</scope>
    <source>
        <strain evidence="3">cv. Da-Ae</strain>
        <tissue evidence="2">Seedling</tissue>
    </source>
</reference>
<dbReference type="EMBL" id="JAGKQM010000015">
    <property type="protein sequence ID" value="KAH0881391.1"/>
    <property type="molecule type" value="Genomic_DNA"/>
</dbReference>